<evidence type="ECO:0000256" key="1">
    <source>
        <dbReference type="SAM" id="MobiDB-lite"/>
    </source>
</evidence>
<evidence type="ECO:0000313" key="2">
    <source>
        <dbReference type="EMBL" id="KAK4035737.1"/>
    </source>
</evidence>
<name>A0ABR0B210_9CRUS</name>
<comment type="caution">
    <text evidence="2">The sequence shown here is derived from an EMBL/GenBank/DDBJ whole genome shotgun (WGS) entry which is preliminary data.</text>
</comment>
<organism evidence="2 3">
    <name type="scientific">Daphnia magna</name>
    <dbReference type="NCBI Taxonomy" id="35525"/>
    <lineage>
        <taxon>Eukaryota</taxon>
        <taxon>Metazoa</taxon>
        <taxon>Ecdysozoa</taxon>
        <taxon>Arthropoda</taxon>
        <taxon>Crustacea</taxon>
        <taxon>Branchiopoda</taxon>
        <taxon>Diplostraca</taxon>
        <taxon>Cladocera</taxon>
        <taxon>Anomopoda</taxon>
        <taxon>Daphniidae</taxon>
        <taxon>Daphnia</taxon>
    </lineage>
</organism>
<feature type="compositionally biased region" description="Polar residues" evidence="1">
    <location>
        <begin position="1"/>
        <end position="11"/>
    </location>
</feature>
<proteinExistence type="predicted"/>
<keyword evidence="3" id="KW-1185">Reference proteome</keyword>
<reference evidence="2 3" key="1">
    <citation type="journal article" date="2023" name="Nucleic Acids Res.">
        <title>The hologenome of Daphnia magna reveals possible DNA methylation and microbiome-mediated evolution of the host genome.</title>
        <authorList>
            <person name="Chaturvedi A."/>
            <person name="Li X."/>
            <person name="Dhandapani V."/>
            <person name="Marshall H."/>
            <person name="Kissane S."/>
            <person name="Cuenca-Cambronero M."/>
            <person name="Asole G."/>
            <person name="Calvet F."/>
            <person name="Ruiz-Romero M."/>
            <person name="Marangio P."/>
            <person name="Guigo R."/>
            <person name="Rago D."/>
            <person name="Mirbahai L."/>
            <person name="Eastwood N."/>
            <person name="Colbourne J.K."/>
            <person name="Zhou J."/>
            <person name="Mallon E."/>
            <person name="Orsini L."/>
        </authorList>
    </citation>
    <scope>NUCLEOTIDE SEQUENCE [LARGE SCALE GENOMIC DNA]</scope>
    <source>
        <strain evidence="2">LRV0_1</strain>
    </source>
</reference>
<dbReference type="EMBL" id="JAOYFB010000040">
    <property type="protein sequence ID" value="KAK4035737.1"/>
    <property type="molecule type" value="Genomic_DNA"/>
</dbReference>
<evidence type="ECO:0000313" key="3">
    <source>
        <dbReference type="Proteomes" id="UP001234178"/>
    </source>
</evidence>
<feature type="region of interest" description="Disordered" evidence="1">
    <location>
        <begin position="1"/>
        <end position="32"/>
    </location>
</feature>
<accession>A0ABR0B210</accession>
<protein>
    <submittedName>
        <fullName evidence="2">Uncharacterized protein</fullName>
    </submittedName>
</protein>
<gene>
    <name evidence="2" type="ORF">OUZ56_027821</name>
</gene>
<sequence length="143" mass="16529">MTESGEMSTELLQFKKITQRRQPGVEDTKDPMNSVSQILYDDTFFEGTFPEEIRTFNDAFRENTENMEDRRVIHQADTLKSRVKNHYDLDEIKYHYSQTDVLTLIHRQLDSLSANKSLRTSGRTCSPLEGRPPTVADGLVMQV</sequence>
<dbReference type="Proteomes" id="UP001234178">
    <property type="component" value="Unassembled WGS sequence"/>
</dbReference>